<dbReference type="InterPro" id="IPR012337">
    <property type="entry name" value="RNaseH-like_sf"/>
</dbReference>
<dbReference type="PANTHER" id="PTHR33258">
    <property type="entry name" value="TRANSPOSASE INSL FOR INSERTION SEQUENCE ELEMENT IS186A-RELATED"/>
    <property type="match status" value="1"/>
</dbReference>
<evidence type="ECO:0000313" key="9">
    <source>
        <dbReference type="Proteomes" id="UP000192920"/>
    </source>
</evidence>
<protein>
    <submittedName>
        <fullName evidence="8">Transposase DDE domain-containing protein</fullName>
    </submittedName>
</protein>
<evidence type="ECO:0000256" key="4">
    <source>
        <dbReference type="ARBA" id="ARBA00023172"/>
    </source>
</evidence>
<dbReference type="GO" id="GO:0006313">
    <property type="term" value="P:DNA transposition"/>
    <property type="evidence" value="ECO:0007669"/>
    <property type="project" value="InterPro"/>
</dbReference>
<evidence type="ECO:0000256" key="2">
    <source>
        <dbReference type="ARBA" id="ARBA00022578"/>
    </source>
</evidence>
<dbReference type="InterPro" id="IPR002559">
    <property type="entry name" value="Transposase_11"/>
</dbReference>
<dbReference type="Gene3D" id="3.90.350.10">
    <property type="entry name" value="Transposase Inhibitor Protein From Tn5, Chain A, domain 1"/>
    <property type="match status" value="1"/>
</dbReference>
<keyword evidence="9" id="KW-1185">Reference proteome</keyword>
<dbReference type="EMBL" id="FXAG01000024">
    <property type="protein sequence ID" value="SMF47742.1"/>
    <property type="molecule type" value="Genomic_DNA"/>
</dbReference>
<dbReference type="PANTHER" id="PTHR33258:SF1">
    <property type="entry name" value="TRANSPOSASE INSL FOR INSERTION SEQUENCE ELEMENT IS186A-RELATED"/>
    <property type="match status" value="1"/>
</dbReference>
<dbReference type="EMBL" id="FXAG01000014">
    <property type="protein sequence ID" value="SMF32712.1"/>
    <property type="molecule type" value="Genomic_DNA"/>
</dbReference>
<comment type="similarity">
    <text evidence="1">Belongs to the transposase 11 family.</text>
</comment>
<accession>A0A1Y6C6F9</accession>
<dbReference type="AlphaFoldDB" id="A0A1Y6C6F9"/>
<reference evidence="9" key="1">
    <citation type="submission" date="2017-04" db="EMBL/GenBank/DDBJ databases">
        <authorList>
            <person name="Varghese N."/>
            <person name="Submissions S."/>
        </authorList>
    </citation>
    <scope>NUCLEOTIDE SEQUENCE [LARGE SCALE GENOMIC DNA]</scope>
    <source>
        <strain evidence="9">DSM 22618</strain>
    </source>
</reference>
<organism evidence="8 9">
    <name type="scientific">Pseudogulbenkiania subflava DSM 22618</name>
    <dbReference type="NCBI Taxonomy" id="1123014"/>
    <lineage>
        <taxon>Bacteria</taxon>
        <taxon>Pseudomonadati</taxon>
        <taxon>Pseudomonadota</taxon>
        <taxon>Betaproteobacteria</taxon>
        <taxon>Neisseriales</taxon>
        <taxon>Chromobacteriaceae</taxon>
        <taxon>Pseudogulbenkiania</taxon>
    </lineage>
</organism>
<evidence type="ECO:0000256" key="1">
    <source>
        <dbReference type="ARBA" id="ARBA00010075"/>
    </source>
</evidence>
<keyword evidence="3" id="KW-0238">DNA-binding</keyword>
<dbReference type="EMBL" id="FXAG01000009">
    <property type="protein sequence ID" value="SMF23353.1"/>
    <property type="molecule type" value="Genomic_DNA"/>
</dbReference>
<evidence type="ECO:0000313" key="8">
    <source>
        <dbReference type="EMBL" id="SMF47742.1"/>
    </source>
</evidence>
<dbReference type="STRING" id="1123014.SAMN02745746_02042"/>
<feature type="domain" description="Transposase IS4-like" evidence="5">
    <location>
        <begin position="57"/>
        <end position="289"/>
    </location>
</feature>
<evidence type="ECO:0000313" key="7">
    <source>
        <dbReference type="EMBL" id="SMF32712.1"/>
    </source>
</evidence>
<evidence type="ECO:0000256" key="3">
    <source>
        <dbReference type="ARBA" id="ARBA00023125"/>
    </source>
</evidence>
<sequence length="375" mass="42374">MRSLQVELDQFFAHTDLPDGRIARDDAFRMARKKLKASAFTELNQLIVADAPTTARWHGYRVLAADSTTLMLPATHPDTRSEDKGFNCYHYPGGLYSLARGAGLCDTATGLMLRADIASDAKGERDMLVEQLEQVKCDDLLVLDRGYPAYWLFALLNQRGHTFCMRLTTSFNTAVKSFVASGRVSAIVAINPGKEQHPTFKQHDLPIKPFSLRLVRVLLPSGQIEVLATNLLDDTAYPAADFAELYHRRWRIEEAFRHLKSRLKLEQFGGETPLAIRQEFHATILLHNLATLAAMDALSQRGETEIHTFSVNLTHASHLIRLHLPRLLASPEQRTSLCQLLLVLIAKKITRRRLGRCGTLRKPDREKPHPHRAYK</sequence>
<keyword evidence="2" id="KW-0815">Transposition</keyword>
<keyword evidence="4" id="KW-0233">DNA recombination</keyword>
<dbReference type="NCBIfam" id="NF033592">
    <property type="entry name" value="transpos_IS4_1"/>
    <property type="match status" value="1"/>
</dbReference>
<dbReference type="SUPFAM" id="SSF53098">
    <property type="entry name" value="Ribonuclease H-like"/>
    <property type="match status" value="1"/>
</dbReference>
<dbReference type="GO" id="GO:0003677">
    <property type="term" value="F:DNA binding"/>
    <property type="evidence" value="ECO:0007669"/>
    <property type="project" value="UniProtKB-KW"/>
</dbReference>
<evidence type="ECO:0000259" key="5">
    <source>
        <dbReference type="Pfam" id="PF01609"/>
    </source>
</evidence>
<name>A0A1Y6C6F9_9NEIS</name>
<dbReference type="InterPro" id="IPR047952">
    <property type="entry name" value="Transpos_IS4"/>
</dbReference>
<dbReference type="Proteomes" id="UP000192920">
    <property type="component" value="Unassembled WGS sequence"/>
</dbReference>
<reference evidence="8" key="2">
    <citation type="submission" date="2017-04" db="EMBL/GenBank/DDBJ databases">
        <authorList>
            <person name="Afonso C.L."/>
            <person name="Miller P.J."/>
            <person name="Scott M.A."/>
            <person name="Spackman E."/>
            <person name="Goraichik I."/>
            <person name="Dimitrov K.M."/>
            <person name="Suarez D.L."/>
            <person name="Swayne D.E."/>
        </authorList>
    </citation>
    <scope>NUCLEOTIDE SEQUENCE [LARGE SCALE GENOMIC DNA]</scope>
    <source>
        <strain evidence="8">DSM 22618</strain>
    </source>
</reference>
<evidence type="ECO:0000313" key="6">
    <source>
        <dbReference type="EMBL" id="SMF23353.1"/>
    </source>
</evidence>
<gene>
    <name evidence="6" type="ORF">SAMN02745746_02042</name>
    <name evidence="7" type="ORF">SAMN02745746_02590</name>
    <name evidence="8" type="ORF">SAMN02745746_03519</name>
</gene>
<proteinExistence type="inferred from homology"/>
<dbReference type="GO" id="GO:0004803">
    <property type="term" value="F:transposase activity"/>
    <property type="evidence" value="ECO:0007669"/>
    <property type="project" value="InterPro"/>
</dbReference>
<dbReference type="Pfam" id="PF01609">
    <property type="entry name" value="DDE_Tnp_1"/>
    <property type="match status" value="1"/>
</dbReference>